<evidence type="ECO:0000313" key="2">
    <source>
        <dbReference type="Proteomes" id="UP001479290"/>
    </source>
</evidence>
<organism evidence="1 2">
    <name type="scientific">Culter alburnus</name>
    <name type="common">Topmouth culter</name>
    <dbReference type="NCBI Taxonomy" id="194366"/>
    <lineage>
        <taxon>Eukaryota</taxon>
        <taxon>Metazoa</taxon>
        <taxon>Chordata</taxon>
        <taxon>Craniata</taxon>
        <taxon>Vertebrata</taxon>
        <taxon>Euteleostomi</taxon>
        <taxon>Actinopterygii</taxon>
        <taxon>Neopterygii</taxon>
        <taxon>Teleostei</taxon>
        <taxon>Ostariophysi</taxon>
        <taxon>Cypriniformes</taxon>
        <taxon>Xenocyprididae</taxon>
        <taxon>Xenocypridinae</taxon>
        <taxon>Culter</taxon>
    </lineage>
</organism>
<feature type="non-terminal residue" evidence="1">
    <location>
        <position position="65"/>
    </location>
</feature>
<sequence>MASYPDPCRHACIIWPFAHTESSASDLTSAPFLTPPLAFFLPPCIQTRMSGSLWGCGLENREKLE</sequence>
<name>A0AAW1Z4F3_CULAL</name>
<dbReference type="AlphaFoldDB" id="A0AAW1Z4F3"/>
<protein>
    <submittedName>
        <fullName evidence="1">Uncharacterized protein</fullName>
    </submittedName>
</protein>
<dbReference type="Proteomes" id="UP001479290">
    <property type="component" value="Unassembled WGS sequence"/>
</dbReference>
<evidence type="ECO:0000313" key="1">
    <source>
        <dbReference type="EMBL" id="KAK9955241.1"/>
    </source>
</evidence>
<accession>A0AAW1Z4F3</accession>
<gene>
    <name evidence="1" type="ORF">ABG768_015126</name>
</gene>
<proteinExistence type="predicted"/>
<reference evidence="1 2" key="1">
    <citation type="submission" date="2024-05" db="EMBL/GenBank/DDBJ databases">
        <title>A high-quality chromosomal-level genome assembly of Topmouth culter (Culter alburnus).</title>
        <authorList>
            <person name="Zhao H."/>
        </authorList>
    </citation>
    <scope>NUCLEOTIDE SEQUENCE [LARGE SCALE GENOMIC DNA]</scope>
    <source>
        <strain evidence="1">CATC2023</strain>
        <tissue evidence="1">Muscle</tissue>
    </source>
</reference>
<comment type="caution">
    <text evidence="1">The sequence shown here is derived from an EMBL/GenBank/DDBJ whole genome shotgun (WGS) entry which is preliminary data.</text>
</comment>
<dbReference type="EMBL" id="JAWDJR010000021">
    <property type="protein sequence ID" value="KAK9955241.1"/>
    <property type="molecule type" value="Genomic_DNA"/>
</dbReference>
<keyword evidence="2" id="KW-1185">Reference proteome</keyword>